<organism evidence="4 5">
    <name type="scientific">Vibrio panuliri</name>
    <dbReference type="NCBI Taxonomy" id="1381081"/>
    <lineage>
        <taxon>Bacteria</taxon>
        <taxon>Pseudomonadati</taxon>
        <taxon>Pseudomonadota</taxon>
        <taxon>Gammaproteobacteria</taxon>
        <taxon>Vibrionales</taxon>
        <taxon>Vibrionaceae</taxon>
        <taxon>Vibrio</taxon>
    </lineage>
</organism>
<dbReference type="AlphaFoldDB" id="A0A1Q9HQG9"/>
<evidence type="ECO:0000256" key="1">
    <source>
        <dbReference type="ARBA" id="ARBA00022679"/>
    </source>
</evidence>
<dbReference type="PANTHER" id="PTHR43877:SF2">
    <property type="entry name" value="AMINOALKYLPHOSPHONATE N-ACETYLTRANSFERASE-RELATED"/>
    <property type="match status" value="1"/>
</dbReference>
<evidence type="ECO:0000259" key="3">
    <source>
        <dbReference type="PROSITE" id="PS51186"/>
    </source>
</evidence>
<dbReference type="RefSeq" id="WP_075705721.1">
    <property type="nucleotide sequence ID" value="NZ_MJMJ01000001.1"/>
</dbReference>
<dbReference type="Gene3D" id="3.40.630.30">
    <property type="match status" value="1"/>
</dbReference>
<name>A0A1Q9HQG9_9VIBR</name>
<dbReference type="OrthoDB" id="9787920at2"/>
<dbReference type="InterPro" id="IPR050832">
    <property type="entry name" value="Bact_Acetyltransf"/>
</dbReference>
<protein>
    <submittedName>
        <fullName evidence="4">Histone acetyltransferase</fullName>
    </submittedName>
</protein>
<dbReference type="Pfam" id="PF00583">
    <property type="entry name" value="Acetyltransf_1"/>
    <property type="match status" value="1"/>
</dbReference>
<evidence type="ECO:0000313" key="5">
    <source>
        <dbReference type="Proteomes" id="UP000186313"/>
    </source>
</evidence>
<accession>A0A1Q9HQG9</accession>
<dbReference type="PROSITE" id="PS51186">
    <property type="entry name" value="GNAT"/>
    <property type="match status" value="1"/>
</dbReference>
<keyword evidence="1 4" id="KW-0808">Transferase</keyword>
<dbReference type="InterPro" id="IPR000182">
    <property type="entry name" value="GNAT_dom"/>
</dbReference>
<sequence length="150" mass="17109">MAKIEFAAGALDAQTHLELTNGLESHSQNLAAPTYNKQHFNWTLRDEQGKLIAALTADLLWDWLYISELWVDESCRGSGMGSQLMQQAEQYAQANRLTGLWLWTQSWQAPDFYKRLGFEEFTTFDHFPVGHRRIGLRKMLLGSEDGSTQG</sequence>
<dbReference type="CDD" id="cd04301">
    <property type="entry name" value="NAT_SF"/>
    <property type="match status" value="1"/>
</dbReference>
<dbReference type="PANTHER" id="PTHR43877">
    <property type="entry name" value="AMINOALKYLPHOSPHONATE N-ACETYLTRANSFERASE-RELATED-RELATED"/>
    <property type="match status" value="1"/>
</dbReference>
<dbReference type="InterPro" id="IPR016181">
    <property type="entry name" value="Acyl_CoA_acyltransferase"/>
</dbReference>
<gene>
    <name evidence="4" type="ORF">BIY22_00900</name>
</gene>
<dbReference type="SUPFAM" id="SSF55729">
    <property type="entry name" value="Acyl-CoA N-acyltransferases (Nat)"/>
    <property type="match status" value="1"/>
</dbReference>
<reference evidence="4 5" key="1">
    <citation type="submission" date="2016-09" db="EMBL/GenBank/DDBJ databases">
        <title>Genomic Taxonomy of the Vibrionaceae.</title>
        <authorList>
            <person name="Gonzalez-Castillo A."/>
            <person name="Gomez-Gil B."/>
            <person name="Enciso-Ibarra K."/>
        </authorList>
    </citation>
    <scope>NUCLEOTIDE SEQUENCE [LARGE SCALE GENOMIC DNA]</scope>
    <source>
        <strain evidence="4 5">CAIM 703</strain>
    </source>
</reference>
<dbReference type="GO" id="GO:0016747">
    <property type="term" value="F:acyltransferase activity, transferring groups other than amino-acyl groups"/>
    <property type="evidence" value="ECO:0007669"/>
    <property type="project" value="InterPro"/>
</dbReference>
<dbReference type="STRING" id="1381081.BIY22_00900"/>
<proteinExistence type="predicted"/>
<feature type="domain" description="N-acetyltransferase" evidence="3">
    <location>
        <begin position="1"/>
        <end position="141"/>
    </location>
</feature>
<keyword evidence="2" id="KW-0012">Acyltransferase</keyword>
<comment type="caution">
    <text evidence="4">The sequence shown here is derived from an EMBL/GenBank/DDBJ whole genome shotgun (WGS) entry which is preliminary data.</text>
</comment>
<dbReference type="Proteomes" id="UP000186313">
    <property type="component" value="Unassembled WGS sequence"/>
</dbReference>
<evidence type="ECO:0000256" key="2">
    <source>
        <dbReference type="ARBA" id="ARBA00023315"/>
    </source>
</evidence>
<evidence type="ECO:0000313" key="4">
    <source>
        <dbReference type="EMBL" id="OLQ93082.1"/>
    </source>
</evidence>
<dbReference type="EMBL" id="MJMJ01000001">
    <property type="protein sequence ID" value="OLQ93082.1"/>
    <property type="molecule type" value="Genomic_DNA"/>
</dbReference>